<dbReference type="EMBL" id="KZ308477">
    <property type="protein sequence ID" value="KAG8230330.1"/>
    <property type="molecule type" value="Genomic_DNA"/>
</dbReference>
<comment type="caution">
    <text evidence="6">The sequence shown here is derived from an EMBL/GenBank/DDBJ whole genome shotgun (WGS) entry which is preliminary data.</text>
</comment>
<feature type="domain" description="Myb/SANT-like DNA-binding" evidence="5">
    <location>
        <begin position="21"/>
        <end position="62"/>
    </location>
</feature>
<keyword evidence="7" id="KW-1185">Reference proteome</keyword>
<gene>
    <name evidence="6" type="ORF">J437_LFUL000601</name>
</gene>
<feature type="compositionally biased region" description="Acidic residues" evidence="4">
    <location>
        <begin position="114"/>
        <end position="127"/>
    </location>
</feature>
<dbReference type="OrthoDB" id="6437871at2759"/>
<reference evidence="6" key="1">
    <citation type="submission" date="2013-04" db="EMBL/GenBank/DDBJ databases">
        <authorList>
            <person name="Qu J."/>
            <person name="Murali S.C."/>
            <person name="Bandaranaike D."/>
            <person name="Bellair M."/>
            <person name="Blankenburg K."/>
            <person name="Chao H."/>
            <person name="Dinh H."/>
            <person name="Doddapaneni H."/>
            <person name="Downs B."/>
            <person name="Dugan-Rocha S."/>
            <person name="Elkadiri S."/>
            <person name="Gnanaolivu R.D."/>
            <person name="Hernandez B."/>
            <person name="Javaid M."/>
            <person name="Jayaseelan J.C."/>
            <person name="Lee S."/>
            <person name="Li M."/>
            <person name="Ming W."/>
            <person name="Munidasa M."/>
            <person name="Muniz J."/>
            <person name="Nguyen L."/>
            <person name="Ongeri F."/>
            <person name="Osuji N."/>
            <person name="Pu L.-L."/>
            <person name="Puazo M."/>
            <person name="Qu C."/>
            <person name="Quiroz J."/>
            <person name="Raj R."/>
            <person name="Weissenberger G."/>
            <person name="Xin Y."/>
            <person name="Zou X."/>
            <person name="Han Y."/>
            <person name="Richards S."/>
            <person name="Worley K."/>
            <person name="Muzny D."/>
            <person name="Gibbs R."/>
        </authorList>
    </citation>
    <scope>NUCLEOTIDE SEQUENCE</scope>
    <source>
        <strain evidence="6">Sampled in the wild</strain>
    </source>
</reference>
<feature type="region of interest" description="Disordered" evidence="4">
    <location>
        <begin position="94"/>
        <end position="141"/>
    </location>
</feature>
<evidence type="ECO:0000259" key="5">
    <source>
        <dbReference type="Pfam" id="PF13873"/>
    </source>
</evidence>
<evidence type="ECO:0000313" key="7">
    <source>
        <dbReference type="Proteomes" id="UP000792457"/>
    </source>
</evidence>
<protein>
    <recommendedName>
        <fullName evidence="2">Regulatory protein zeste</fullName>
    </recommendedName>
</protein>
<sequence>MERHPDLAHGRLTGISAKAKGVAMWEELTSILNTCKGGPKKPAYKWQKTWCDWKSYTKRKSAKIRKSQESSEGSTSTSPALSFLERRLLNLLEPEETDEDTSLPEGGLSPPETLLEEAPAEETELPEIDPQPTRPALKRKGGEDMMLALVNVEEKRLKIEENRREVEYRNVEALMGIGNSIHRFAEAMERIATCFEGYLSDNKQNFEK</sequence>
<evidence type="ECO:0000256" key="3">
    <source>
        <dbReference type="ARBA" id="ARBA00025466"/>
    </source>
</evidence>
<evidence type="ECO:0000313" key="6">
    <source>
        <dbReference type="EMBL" id="KAG8230330.1"/>
    </source>
</evidence>
<dbReference type="Pfam" id="PF13873">
    <property type="entry name" value="Myb_DNA-bind_5"/>
    <property type="match status" value="1"/>
</dbReference>
<reference evidence="6" key="2">
    <citation type="submission" date="2017-10" db="EMBL/GenBank/DDBJ databases">
        <title>Ladona fulva Genome sequencing and assembly.</title>
        <authorList>
            <person name="Murali S."/>
            <person name="Richards S."/>
            <person name="Bandaranaike D."/>
            <person name="Bellair M."/>
            <person name="Blankenburg K."/>
            <person name="Chao H."/>
            <person name="Dinh H."/>
            <person name="Doddapaneni H."/>
            <person name="Dugan-Rocha S."/>
            <person name="Elkadiri S."/>
            <person name="Gnanaolivu R."/>
            <person name="Hernandez B."/>
            <person name="Skinner E."/>
            <person name="Javaid M."/>
            <person name="Lee S."/>
            <person name="Li M."/>
            <person name="Ming W."/>
            <person name="Munidasa M."/>
            <person name="Muniz J."/>
            <person name="Nguyen L."/>
            <person name="Hughes D."/>
            <person name="Osuji N."/>
            <person name="Pu L.-L."/>
            <person name="Puazo M."/>
            <person name="Qu C."/>
            <person name="Quiroz J."/>
            <person name="Raj R."/>
            <person name="Weissenberger G."/>
            <person name="Xin Y."/>
            <person name="Zou X."/>
            <person name="Han Y."/>
            <person name="Worley K."/>
            <person name="Muzny D."/>
            <person name="Gibbs R."/>
        </authorList>
    </citation>
    <scope>NUCLEOTIDE SEQUENCE</scope>
    <source>
        <strain evidence="6">Sampled in the wild</strain>
    </source>
</reference>
<comment type="subunit">
    <text evidence="1">Self-associates forming complexes of several hundred monomers.</text>
</comment>
<organism evidence="6 7">
    <name type="scientific">Ladona fulva</name>
    <name type="common">Scarce chaser dragonfly</name>
    <name type="synonym">Libellula fulva</name>
    <dbReference type="NCBI Taxonomy" id="123851"/>
    <lineage>
        <taxon>Eukaryota</taxon>
        <taxon>Metazoa</taxon>
        <taxon>Ecdysozoa</taxon>
        <taxon>Arthropoda</taxon>
        <taxon>Hexapoda</taxon>
        <taxon>Insecta</taxon>
        <taxon>Pterygota</taxon>
        <taxon>Palaeoptera</taxon>
        <taxon>Odonata</taxon>
        <taxon>Epiprocta</taxon>
        <taxon>Anisoptera</taxon>
        <taxon>Libelluloidea</taxon>
        <taxon>Libellulidae</taxon>
        <taxon>Ladona</taxon>
    </lineage>
</organism>
<dbReference type="AlphaFoldDB" id="A0A8K0NZN7"/>
<evidence type="ECO:0000256" key="2">
    <source>
        <dbReference type="ARBA" id="ARBA00016807"/>
    </source>
</evidence>
<name>A0A8K0NZN7_LADFU</name>
<dbReference type="Proteomes" id="UP000792457">
    <property type="component" value="Unassembled WGS sequence"/>
</dbReference>
<comment type="function">
    <text evidence="3">Involved in transvection phenomena (= synapsis-dependent gene expression), where the synaptic pairing of chromosomes carrying genes with which zeste interacts influences the expression of these genes. Zeste binds to DNA and stimulates transcription from a nearby promoter.</text>
</comment>
<dbReference type="InterPro" id="IPR028002">
    <property type="entry name" value="Myb_DNA-bind_5"/>
</dbReference>
<evidence type="ECO:0000256" key="1">
    <source>
        <dbReference type="ARBA" id="ARBA00011764"/>
    </source>
</evidence>
<evidence type="ECO:0000256" key="4">
    <source>
        <dbReference type="SAM" id="MobiDB-lite"/>
    </source>
</evidence>
<accession>A0A8K0NZN7</accession>
<proteinExistence type="predicted"/>